<feature type="transmembrane region" description="Helical" evidence="1">
    <location>
        <begin position="22"/>
        <end position="46"/>
    </location>
</feature>
<keyword evidence="1" id="KW-0472">Membrane</keyword>
<dbReference type="EMBL" id="MWSK01000003">
    <property type="protein sequence ID" value="OXS78732.1"/>
    <property type="molecule type" value="Genomic_DNA"/>
</dbReference>
<reference evidence="2" key="3">
    <citation type="submission" date="2017-03" db="EMBL/GenBank/DDBJ databases">
        <authorList>
            <person name="Dastager S.G."/>
            <person name="Neurgaonkar P.S."/>
            <person name="Dharne M.S."/>
        </authorList>
    </citation>
    <scope>NUCLEOTIDE SEQUENCE</scope>
    <source>
        <strain evidence="2">DSM 25145</strain>
    </source>
</reference>
<dbReference type="Proteomes" id="UP000186385">
    <property type="component" value="Unassembled WGS sequence"/>
</dbReference>
<keyword evidence="5" id="KW-1185">Reference proteome</keyword>
<evidence type="ECO:0000313" key="2">
    <source>
        <dbReference type="EMBL" id="OXS78732.1"/>
    </source>
</evidence>
<evidence type="ECO:0000313" key="5">
    <source>
        <dbReference type="Proteomes" id="UP000215545"/>
    </source>
</evidence>
<keyword evidence="1" id="KW-0812">Transmembrane</keyword>
<organism evidence="3 4">
    <name type="scientific">Domibacillus enclensis</name>
    <dbReference type="NCBI Taxonomy" id="1017273"/>
    <lineage>
        <taxon>Bacteria</taxon>
        <taxon>Bacillati</taxon>
        <taxon>Bacillota</taxon>
        <taxon>Bacilli</taxon>
        <taxon>Bacillales</taxon>
        <taxon>Bacillaceae</taxon>
        <taxon>Domibacillus</taxon>
    </lineage>
</organism>
<feature type="transmembrane region" description="Helical" evidence="1">
    <location>
        <begin position="175"/>
        <end position="198"/>
    </location>
</feature>
<evidence type="ECO:0000313" key="3">
    <source>
        <dbReference type="EMBL" id="SIQ74659.1"/>
    </source>
</evidence>
<accession>A0A1N6VAB1</accession>
<feature type="transmembrane region" description="Helical" evidence="1">
    <location>
        <begin position="105"/>
        <end position="130"/>
    </location>
</feature>
<dbReference type="STRING" id="1017273.SAMN05443094_103498"/>
<dbReference type="AlphaFoldDB" id="A0A1N6VAB1"/>
<reference evidence="3 4" key="1">
    <citation type="submission" date="2017-01" db="EMBL/GenBank/DDBJ databases">
        <authorList>
            <person name="Mah S.A."/>
            <person name="Swanson W.J."/>
            <person name="Moy G.W."/>
            <person name="Vacquier V.D."/>
        </authorList>
    </citation>
    <scope>NUCLEOTIDE SEQUENCE [LARGE SCALE GENOMIC DNA]</scope>
    <source>
        <strain evidence="3 4">NIO-1016</strain>
    </source>
</reference>
<sequence length="207" mass="23236">MGQLFQLEGPLFKLLSRAVDLVLLNILFLLFSLPLLTIGASTTALYSVLLKVIRNEDETIVKSFFISFRNNFKQGTMVWLVVSVAGVLLLANFGLLGKANGLPMILWTSVLIVFSFVYICTSLFAFAYMARYEDTIKKVLINSMIMGISHFPYLILLIFFNVFPLWIAFSSPAGLLTGLYFGTFGGFALVGLMNSIIFRKIFMKYES</sequence>
<dbReference type="RefSeq" id="WP_045849862.1">
    <property type="nucleotide sequence ID" value="NZ_FTLX01000003.1"/>
</dbReference>
<dbReference type="EMBL" id="FTLX01000003">
    <property type="protein sequence ID" value="SIQ74659.1"/>
    <property type="molecule type" value="Genomic_DNA"/>
</dbReference>
<protein>
    <submittedName>
        <fullName evidence="3">Uncharacterized membrane protein YesL</fullName>
    </submittedName>
</protein>
<evidence type="ECO:0000313" key="4">
    <source>
        <dbReference type="Proteomes" id="UP000186385"/>
    </source>
</evidence>
<proteinExistence type="predicted"/>
<dbReference type="OrthoDB" id="9814991at2"/>
<keyword evidence="1" id="KW-1133">Transmembrane helix</keyword>
<dbReference type="Pfam" id="PF04854">
    <property type="entry name" value="DUF624"/>
    <property type="match status" value="1"/>
</dbReference>
<dbReference type="InterPro" id="IPR006938">
    <property type="entry name" value="DUF624"/>
</dbReference>
<name>A0A1N6VAB1_9BACI</name>
<evidence type="ECO:0000256" key="1">
    <source>
        <dbReference type="SAM" id="Phobius"/>
    </source>
</evidence>
<feature type="transmembrane region" description="Helical" evidence="1">
    <location>
        <begin position="77"/>
        <end position="99"/>
    </location>
</feature>
<reference evidence="5" key="2">
    <citation type="submission" date="2017-03" db="EMBL/GenBank/DDBJ databases">
        <title>Bacillus sp. V-88(T) DSM27956, whole genome shotgun sequencing project.</title>
        <authorList>
            <person name="Dastager S.G."/>
            <person name="Neurgaonkar P.S."/>
            <person name="Dharne M.S."/>
        </authorList>
    </citation>
    <scope>NUCLEOTIDE SEQUENCE [LARGE SCALE GENOMIC DNA]</scope>
    <source>
        <strain evidence="5">DSM 25145</strain>
    </source>
</reference>
<gene>
    <name evidence="2" type="ORF">B1B05_09110</name>
    <name evidence="3" type="ORF">SAMN05443094_103498</name>
</gene>
<dbReference type="Proteomes" id="UP000215545">
    <property type="component" value="Unassembled WGS sequence"/>
</dbReference>